<name>A0ABZ2SKC0_9ENTE</name>
<evidence type="ECO:0000313" key="4">
    <source>
        <dbReference type="EMBL" id="WYJ76305.1"/>
    </source>
</evidence>
<dbReference type="EMBL" id="CP147251">
    <property type="protein sequence ID" value="WYJ76305.1"/>
    <property type="molecule type" value="Genomic_DNA"/>
</dbReference>
<keyword evidence="1 3" id="KW-0145">Chemotaxis</keyword>
<dbReference type="InterPro" id="IPR005659">
    <property type="entry name" value="Chemorcpt_Glu_NH3ase_CheD"/>
</dbReference>
<comment type="function">
    <text evidence="3">Probably deamidates glutamine residues to glutamate on methyl-accepting chemotaxis receptors (MCPs), playing an important role in chemotaxis.</text>
</comment>
<dbReference type="InterPro" id="IPR038592">
    <property type="entry name" value="CheD-like_sf"/>
</dbReference>
<comment type="similarity">
    <text evidence="3">Belongs to the CheD family.</text>
</comment>
<comment type="catalytic activity">
    <reaction evidence="3">
        <text>L-glutaminyl-[protein] + H2O = L-glutamyl-[protein] + NH4(+)</text>
        <dbReference type="Rhea" id="RHEA:16441"/>
        <dbReference type="Rhea" id="RHEA-COMP:10207"/>
        <dbReference type="Rhea" id="RHEA-COMP:10208"/>
        <dbReference type="ChEBI" id="CHEBI:15377"/>
        <dbReference type="ChEBI" id="CHEBI:28938"/>
        <dbReference type="ChEBI" id="CHEBI:29973"/>
        <dbReference type="ChEBI" id="CHEBI:30011"/>
        <dbReference type="EC" id="3.5.1.44"/>
    </reaction>
</comment>
<sequence>MMQTEIRVGISDYKLGKAPNKLITVGLGSCIGTIIYDEKTKVGGLSHIMLPDSTMFIGKQDIKIAKFADLALPQMVTELKQQVPLPRLKAKIVGGASMFGFNASAASIGIGQRNIEAVEKVLKELRIPIVAKHVGGNAGRTMIVDLNDFKTTVRIVNQEVVYI</sequence>
<dbReference type="Proteomes" id="UP000664701">
    <property type="component" value="Chromosome"/>
</dbReference>
<dbReference type="HAMAP" id="MF_01440">
    <property type="entry name" value="CheD"/>
    <property type="match status" value="1"/>
</dbReference>
<dbReference type="EC" id="3.5.1.44" evidence="3"/>
<reference evidence="4 5" key="1">
    <citation type="submission" date="2021-03" db="EMBL/GenBank/DDBJ databases">
        <authorList>
            <person name="Gilmore M.S."/>
            <person name="Schwartzman J."/>
            <person name="Van Tyne D."/>
            <person name="Martin M."/>
            <person name="Earl A.M."/>
            <person name="Manson A.L."/>
            <person name="Straub T."/>
            <person name="Salamzade R."/>
            <person name="Saavedra J."/>
            <person name="Lebreton F."/>
            <person name="Prichula J."/>
            <person name="Schaufler K."/>
            <person name="Gaca A."/>
            <person name="Sgardioli B."/>
            <person name="Wagenaar J."/>
            <person name="Strong T."/>
        </authorList>
    </citation>
    <scope>NUCLEOTIDE SEQUENCE [LARGE SCALE GENOMIC DNA]</scope>
    <source>
        <strain evidence="4 5">DIV2402</strain>
    </source>
</reference>
<dbReference type="Gene3D" id="3.30.1330.200">
    <property type="match status" value="1"/>
</dbReference>
<dbReference type="Pfam" id="PF03975">
    <property type="entry name" value="CheD"/>
    <property type="match status" value="1"/>
</dbReference>
<dbReference type="SUPFAM" id="SSF64438">
    <property type="entry name" value="CNF1/YfiH-like putative cysteine hydrolases"/>
    <property type="match status" value="1"/>
</dbReference>
<dbReference type="CDD" id="cd16352">
    <property type="entry name" value="CheD"/>
    <property type="match status" value="1"/>
</dbReference>
<evidence type="ECO:0000256" key="2">
    <source>
        <dbReference type="ARBA" id="ARBA00022801"/>
    </source>
</evidence>
<evidence type="ECO:0000256" key="3">
    <source>
        <dbReference type="HAMAP-Rule" id="MF_01440"/>
    </source>
</evidence>
<dbReference type="PANTHER" id="PTHR35147:SF1">
    <property type="entry name" value="CHEMORECEPTOR GLUTAMINE DEAMIDASE CHED-RELATED"/>
    <property type="match status" value="1"/>
</dbReference>
<accession>A0ABZ2SKC0</accession>
<gene>
    <name evidence="3" type="primary">cheD</name>
    <name evidence="4" type="ORF">DOK78_000931</name>
</gene>
<keyword evidence="5" id="KW-1185">Reference proteome</keyword>
<keyword evidence="2 3" id="KW-0378">Hydrolase</keyword>
<reference evidence="4 5" key="2">
    <citation type="submission" date="2024-03" db="EMBL/GenBank/DDBJ databases">
        <title>The Genome Sequence of Enterococcus sp. DIV2402.</title>
        <authorList>
            <consortium name="The Broad Institute Genomics Platform"/>
            <consortium name="The Broad Institute Microbial Omics Core"/>
            <consortium name="The Broad Institute Genomic Center for Infectious Diseases"/>
            <person name="Earl A."/>
            <person name="Manson A."/>
            <person name="Gilmore M."/>
            <person name="Schwartman J."/>
            <person name="Shea T."/>
            <person name="Abouelleil A."/>
            <person name="Cao P."/>
            <person name="Chapman S."/>
            <person name="Cusick C."/>
            <person name="Young S."/>
            <person name="Neafsey D."/>
            <person name="Nusbaum C."/>
            <person name="Birren B."/>
        </authorList>
    </citation>
    <scope>NUCLEOTIDE SEQUENCE [LARGE SCALE GENOMIC DNA]</scope>
    <source>
        <strain evidence="4 5">DIV2402</strain>
    </source>
</reference>
<dbReference type="InterPro" id="IPR011324">
    <property type="entry name" value="Cytotoxic_necrot_fac-like_cat"/>
</dbReference>
<evidence type="ECO:0000256" key="1">
    <source>
        <dbReference type="ARBA" id="ARBA00022500"/>
    </source>
</evidence>
<evidence type="ECO:0000313" key="5">
    <source>
        <dbReference type="Proteomes" id="UP000664701"/>
    </source>
</evidence>
<protein>
    <recommendedName>
        <fullName evidence="3">Probable chemoreceptor glutamine deamidase CheD</fullName>
        <ecNumber evidence="3">3.5.1.44</ecNumber>
    </recommendedName>
</protein>
<organism evidence="4 5">
    <name type="scientific">Candidatus Enterococcus lowellii</name>
    <dbReference type="NCBI Taxonomy" id="2230877"/>
    <lineage>
        <taxon>Bacteria</taxon>
        <taxon>Bacillati</taxon>
        <taxon>Bacillota</taxon>
        <taxon>Bacilli</taxon>
        <taxon>Lactobacillales</taxon>
        <taxon>Enterococcaceae</taxon>
        <taxon>Enterococcus</taxon>
    </lineage>
</organism>
<dbReference type="PANTHER" id="PTHR35147">
    <property type="entry name" value="CHEMORECEPTOR GLUTAMINE DEAMIDASE CHED-RELATED"/>
    <property type="match status" value="1"/>
</dbReference>
<proteinExistence type="inferred from homology"/>